<sequence length="106" mass="13104">MYLYTYYILFNIFESLFLFLMHKIQKITCKLSYHLAFHFLSCEMRNICFVLYNIYDIFLRRLVQKIALYIIDAMKISVNLILYKNKMIMNMLIYNKILFIYVIFFT</sequence>
<dbReference type="HOGENOM" id="CLU_2223236_0_0_1"/>
<dbReference type="InParanoid" id="J9DNC1"/>
<keyword evidence="3" id="KW-1185">Reference proteome</keyword>
<proteinExistence type="predicted"/>
<accession>J9DNC1</accession>
<evidence type="ECO:0000256" key="1">
    <source>
        <dbReference type="SAM" id="Phobius"/>
    </source>
</evidence>
<evidence type="ECO:0000313" key="3">
    <source>
        <dbReference type="Proteomes" id="UP000003163"/>
    </source>
</evidence>
<name>J9DNC1_EDHAE</name>
<evidence type="ECO:0000313" key="2">
    <source>
        <dbReference type="EMBL" id="EJW04035.1"/>
    </source>
</evidence>
<protein>
    <submittedName>
        <fullName evidence="2">Uncharacterized protein</fullName>
    </submittedName>
</protein>
<keyword evidence="1" id="KW-0472">Membrane</keyword>
<gene>
    <name evidence="2" type="ORF">EDEG_01669</name>
</gene>
<feature type="transmembrane region" description="Helical" evidence="1">
    <location>
        <begin position="6"/>
        <end position="24"/>
    </location>
</feature>
<keyword evidence="1" id="KW-1133">Transmembrane helix</keyword>
<dbReference type="AlphaFoldDB" id="J9DNC1"/>
<dbReference type="EMBL" id="AFBI03000025">
    <property type="protein sequence ID" value="EJW04035.1"/>
    <property type="molecule type" value="Genomic_DNA"/>
</dbReference>
<keyword evidence="1" id="KW-0812">Transmembrane</keyword>
<dbReference type="Proteomes" id="UP000003163">
    <property type="component" value="Unassembled WGS sequence"/>
</dbReference>
<comment type="caution">
    <text evidence="2">The sequence shown here is derived from an EMBL/GenBank/DDBJ whole genome shotgun (WGS) entry which is preliminary data.</text>
</comment>
<dbReference type="VEuPathDB" id="MicrosporidiaDB:EDEG_01669"/>
<organism evidence="2 3">
    <name type="scientific">Edhazardia aedis (strain USNM 41457)</name>
    <name type="common">Microsporidian parasite</name>
    <dbReference type="NCBI Taxonomy" id="1003232"/>
    <lineage>
        <taxon>Eukaryota</taxon>
        <taxon>Fungi</taxon>
        <taxon>Fungi incertae sedis</taxon>
        <taxon>Microsporidia</taxon>
        <taxon>Edhazardia</taxon>
    </lineage>
</organism>
<reference evidence="3" key="2">
    <citation type="submission" date="2015-07" db="EMBL/GenBank/DDBJ databases">
        <title>Contrasting host-pathogen interactions and genome evolution in two generalist and specialist microsporidian pathogens of mosquitoes.</title>
        <authorList>
            <consortium name="The Broad Institute Genomics Platform"/>
            <consortium name="The Broad Institute Genome Sequencing Center for Infectious Disease"/>
            <person name="Cuomo C.A."/>
            <person name="Sanscrainte N.D."/>
            <person name="Goldberg J.M."/>
            <person name="Heiman D."/>
            <person name="Young S."/>
            <person name="Zeng Q."/>
            <person name="Becnel J.J."/>
            <person name="Birren B.W."/>
        </authorList>
    </citation>
    <scope>NUCLEOTIDE SEQUENCE [LARGE SCALE GENOMIC DNA]</scope>
    <source>
        <strain evidence="3">USNM 41457</strain>
    </source>
</reference>
<reference evidence="2 3" key="1">
    <citation type="submission" date="2011-08" db="EMBL/GenBank/DDBJ databases">
        <authorList>
            <person name="Liu Z.J."/>
            <person name="Shi F.L."/>
            <person name="Lu J.Q."/>
            <person name="Li M."/>
            <person name="Wang Z.L."/>
        </authorList>
    </citation>
    <scope>NUCLEOTIDE SEQUENCE [LARGE SCALE GENOMIC DNA]</scope>
    <source>
        <strain evidence="2 3">USNM 41457</strain>
    </source>
</reference>